<dbReference type="EMBL" id="JACHNC010000001">
    <property type="protein sequence ID" value="MBB4753531.1"/>
    <property type="molecule type" value="Genomic_DNA"/>
</dbReference>
<comment type="caution">
    <text evidence="2">The sequence shown here is derived from an EMBL/GenBank/DDBJ whole genome shotgun (WGS) entry which is preliminary data.</text>
</comment>
<proteinExistence type="predicted"/>
<dbReference type="RefSeq" id="WP_188125217.1">
    <property type="nucleotide sequence ID" value="NZ_BOMP01000016.1"/>
</dbReference>
<dbReference type="AlphaFoldDB" id="A0A7W7HN04"/>
<evidence type="ECO:0000313" key="2">
    <source>
        <dbReference type="EMBL" id="MBB4753531.1"/>
    </source>
</evidence>
<keyword evidence="4" id="KW-1185">Reference proteome</keyword>
<reference evidence="1 4" key="2">
    <citation type="submission" date="2021-01" db="EMBL/GenBank/DDBJ databases">
        <title>Whole genome shotgun sequence of Actinoplanes lobatus NBRC 12513.</title>
        <authorList>
            <person name="Komaki H."/>
            <person name="Tamura T."/>
        </authorList>
    </citation>
    <scope>NUCLEOTIDE SEQUENCE [LARGE SCALE GENOMIC DNA]</scope>
    <source>
        <strain evidence="1 4">NBRC 12513</strain>
    </source>
</reference>
<dbReference type="Proteomes" id="UP000590511">
    <property type="component" value="Unassembled WGS sequence"/>
</dbReference>
<sequence length="127" mass="13528">MIQFMEVRVAAVYPGAPMMVDAMVAGTRVTAEWVGPRPAAGDVADVELGIDEVLKWAHSIAVDGDQMTLREGPLLRGTVEIQEQDRLTVRIAEGLAEVEVDDLSGDVPFGTAVALAIGHLKLYPTGT</sequence>
<gene>
    <name evidence="1" type="ORF">Alo02nite_09630</name>
    <name evidence="2" type="ORF">BJ964_007692</name>
</gene>
<accession>A0A7W7HN04</accession>
<dbReference type="Proteomes" id="UP000631312">
    <property type="component" value="Unassembled WGS sequence"/>
</dbReference>
<evidence type="ECO:0000313" key="4">
    <source>
        <dbReference type="Proteomes" id="UP000631312"/>
    </source>
</evidence>
<protein>
    <submittedName>
        <fullName evidence="2">Uncharacterized protein</fullName>
    </submittedName>
</protein>
<organism evidence="2 3">
    <name type="scientific">Actinoplanes lobatus</name>
    <dbReference type="NCBI Taxonomy" id="113568"/>
    <lineage>
        <taxon>Bacteria</taxon>
        <taxon>Bacillati</taxon>
        <taxon>Actinomycetota</taxon>
        <taxon>Actinomycetes</taxon>
        <taxon>Micromonosporales</taxon>
        <taxon>Micromonosporaceae</taxon>
        <taxon>Actinoplanes</taxon>
    </lineage>
</organism>
<dbReference type="EMBL" id="BOMP01000016">
    <property type="protein sequence ID" value="GIE38065.1"/>
    <property type="molecule type" value="Genomic_DNA"/>
</dbReference>
<reference evidence="2 3" key="1">
    <citation type="submission" date="2020-08" db="EMBL/GenBank/DDBJ databases">
        <title>Sequencing the genomes of 1000 actinobacteria strains.</title>
        <authorList>
            <person name="Klenk H.-P."/>
        </authorList>
    </citation>
    <scope>NUCLEOTIDE SEQUENCE [LARGE SCALE GENOMIC DNA]</scope>
    <source>
        <strain evidence="2 3">DSM 43150</strain>
    </source>
</reference>
<evidence type="ECO:0000313" key="3">
    <source>
        <dbReference type="Proteomes" id="UP000590511"/>
    </source>
</evidence>
<evidence type="ECO:0000313" key="1">
    <source>
        <dbReference type="EMBL" id="GIE38065.1"/>
    </source>
</evidence>
<name>A0A7W7HN04_9ACTN</name>